<accession>A0A174EQK3</accession>
<evidence type="ECO:0000313" key="3">
    <source>
        <dbReference type="Proteomes" id="UP000095409"/>
    </source>
</evidence>
<reference evidence="1 3" key="1">
    <citation type="submission" date="2015-09" db="EMBL/GenBank/DDBJ databases">
        <authorList>
            <consortium name="Pathogen Informatics"/>
        </authorList>
    </citation>
    <scope>NUCLEOTIDE SEQUENCE [LARGE SCALE GENOMIC DNA]</scope>
    <source>
        <strain evidence="1 3">2789STDY5608837</strain>
    </source>
</reference>
<dbReference type="EMBL" id="QRVV01000058">
    <property type="protein sequence ID" value="RGS70160.1"/>
    <property type="molecule type" value="Genomic_DNA"/>
</dbReference>
<organism evidence="1 3">
    <name type="scientific">Blautia obeum</name>
    <dbReference type="NCBI Taxonomy" id="40520"/>
    <lineage>
        <taxon>Bacteria</taxon>
        <taxon>Bacillati</taxon>
        <taxon>Bacillota</taxon>
        <taxon>Clostridia</taxon>
        <taxon>Lachnospirales</taxon>
        <taxon>Lachnospiraceae</taxon>
        <taxon>Blautia</taxon>
    </lineage>
</organism>
<dbReference type="SUPFAM" id="SSF109709">
    <property type="entry name" value="KorB DNA-binding domain-like"/>
    <property type="match status" value="1"/>
</dbReference>
<reference evidence="2 4" key="2">
    <citation type="submission" date="2018-08" db="EMBL/GenBank/DDBJ databases">
        <title>A genome reference for cultivated species of the human gut microbiota.</title>
        <authorList>
            <person name="Zou Y."/>
            <person name="Xue W."/>
            <person name="Luo G."/>
        </authorList>
    </citation>
    <scope>NUCLEOTIDE SEQUENCE [LARGE SCALE GENOMIC DNA]</scope>
    <source>
        <strain evidence="2 4">AF21-24</strain>
    </source>
</reference>
<dbReference type="RefSeq" id="WP_055066226.1">
    <property type="nucleotide sequence ID" value="NZ_CYZD01000009.1"/>
</dbReference>
<evidence type="ECO:0000313" key="1">
    <source>
        <dbReference type="EMBL" id="CUO38305.1"/>
    </source>
</evidence>
<evidence type="ECO:0000313" key="4">
    <source>
        <dbReference type="Proteomes" id="UP000284242"/>
    </source>
</evidence>
<dbReference type="Proteomes" id="UP000095409">
    <property type="component" value="Unassembled WGS sequence"/>
</dbReference>
<protein>
    <submittedName>
        <fullName evidence="1">Uncharacterized protein</fullName>
    </submittedName>
</protein>
<gene>
    <name evidence="2" type="ORF">DWX77_13785</name>
    <name evidence="1" type="ORF">ERS852394_02078</name>
</gene>
<sequence>MKDDEYKGYYCLLIAILCDLNAAEASTMYEYGPDHPLCRKILKKKVRKPSIKKLKESEMAAAMKALLDQGYSQDAVSEAFQCFPSTVRRRVRKFTERKETNDRSEIDCRNI</sequence>
<evidence type="ECO:0000313" key="2">
    <source>
        <dbReference type="EMBL" id="RGS70160.1"/>
    </source>
</evidence>
<proteinExistence type="predicted"/>
<dbReference type="Proteomes" id="UP000284242">
    <property type="component" value="Unassembled WGS sequence"/>
</dbReference>
<name>A0A174EQK3_9FIRM</name>
<dbReference type="AlphaFoldDB" id="A0A174EQK3"/>
<dbReference type="EMBL" id="CYZD01000009">
    <property type="protein sequence ID" value="CUO38305.1"/>
    <property type="molecule type" value="Genomic_DNA"/>
</dbReference>